<dbReference type="Pfam" id="PF00155">
    <property type="entry name" value="Aminotran_1_2"/>
    <property type="match status" value="1"/>
</dbReference>
<comment type="pathway">
    <text evidence="2">Lipid metabolism.</text>
</comment>
<evidence type="ECO:0000256" key="3">
    <source>
        <dbReference type="ARBA" id="ARBA00022679"/>
    </source>
</evidence>
<evidence type="ECO:0000256" key="4">
    <source>
        <dbReference type="ARBA" id="ARBA00022898"/>
    </source>
</evidence>
<evidence type="ECO:0000313" key="7">
    <source>
        <dbReference type="EMBL" id="KGE88691.1"/>
    </source>
</evidence>
<evidence type="ECO:0000256" key="1">
    <source>
        <dbReference type="ARBA" id="ARBA00001933"/>
    </source>
</evidence>
<keyword evidence="8" id="KW-1185">Reference proteome</keyword>
<organism evidence="7 8">
    <name type="scientific">Phaeodactylibacter xiamenensis</name>
    <dbReference type="NCBI Taxonomy" id="1524460"/>
    <lineage>
        <taxon>Bacteria</taxon>
        <taxon>Pseudomonadati</taxon>
        <taxon>Bacteroidota</taxon>
        <taxon>Saprospiria</taxon>
        <taxon>Saprospirales</taxon>
        <taxon>Haliscomenobacteraceae</taxon>
        <taxon>Phaeodactylibacter</taxon>
    </lineage>
</organism>
<reference evidence="7 8" key="1">
    <citation type="journal article" date="2014" name="Int. J. Syst. Evol. Microbiol.">
        <title>Phaeodactylibacter xiamenensis gen. nov., sp. nov., a member of the family Saprospiraceae isolated from the marine alga Phaeodactylum tricornutum.</title>
        <authorList>
            <person name="Chen Z.Jr."/>
            <person name="Lei X."/>
            <person name="Lai Q."/>
            <person name="Li Y."/>
            <person name="Zhang B."/>
            <person name="Zhang J."/>
            <person name="Zhang H."/>
            <person name="Yang L."/>
            <person name="Zheng W."/>
            <person name="Tian Y."/>
            <person name="Yu Z."/>
            <person name="Xu H.Jr."/>
            <person name="Zheng T."/>
        </authorList>
    </citation>
    <scope>NUCLEOTIDE SEQUENCE [LARGE SCALE GENOMIC DNA]</scope>
    <source>
        <strain evidence="7 8">KD52</strain>
    </source>
</reference>
<dbReference type="RefSeq" id="WP_044218506.1">
    <property type="nucleotide sequence ID" value="NZ_JBKAGJ010000018.1"/>
</dbReference>
<dbReference type="GO" id="GO:0030170">
    <property type="term" value="F:pyridoxal phosphate binding"/>
    <property type="evidence" value="ECO:0007669"/>
    <property type="project" value="InterPro"/>
</dbReference>
<evidence type="ECO:0000256" key="5">
    <source>
        <dbReference type="RuleBase" id="RU003693"/>
    </source>
</evidence>
<dbReference type="EMBL" id="JPOS01000018">
    <property type="protein sequence ID" value="KGE88691.1"/>
    <property type="molecule type" value="Genomic_DNA"/>
</dbReference>
<dbReference type="InterPro" id="IPR050087">
    <property type="entry name" value="AON_synthase_class-II"/>
</dbReference>
<dbReference type="PROSITE" id="PS00599">
    <property type="entry name" value="AA_TRANSFER_CLASS_2"/>
    <property type="match status" value="1"/>
</dbReference>
<comment type="caution">
    <text evidence="7">The sequence shown here is derived from an EMBL/GenBank/DDBJ whole genome shotgun (WGS) entry which is preliminary data.</text>
</comment>
<sequence>MDLFAKFLEDRGPLGKWSRTAHGYYTFPKLEGELGSRMQFQGKEKIVWSVNNYLGLGNHPEIRKVDEEASRDWGLAYPMGSRMMSGETSYHEKLEQDLAEFVDKEEVLLLNFGYQGIMSIVDSLLTRKDIVVYDKDCHACIYDGIRMHIGKRLPFEHNDIESFEKQIKKAKIFQEQTGGGILVITEGVFGMRGDQGILKEIVAFKKEYGFRMLVDDAHGFGTLGATGAGAGEEQGVQDDIDLYFSTFAKSMASIGAFVGGDSEVIEFLRYNLRSQIFAKSLPMPLTIGNIKRLEMLRTRPEFKDKLWENANNLQKGLRDRGFDLGNTSSCVTPVYMHGSVEEAMVLVKDLRDNYDIFCSVVVYPVIPKGMILLRLIPTAAHNQDDIDQTIEAFTAISEKLKSGAYAKQAELIKPE</sequence>
<gene>
    <name evidence="7" type="ORF">IX84_08485</name>
</gene>
<dbReference type="GO" id="GO:0016740">
    <property type="term" value="F:transferase activity"/>
    <property type="evidence" value="ECO:0007669"/>
    <property type="project" value="UniProtKB-KW"/>
</dbReference>
<dbReference type="InterPro" id="IPR004839">
    <property type="entry name" value="Aminotransferase_I/II_large"/>
</dbReference>
<feature type="domain" description="Aminotransferase class I/classII large" evidence="6">
    <location>
        <begin position="44"/>
        <end position="393"/>
    </location>
</feature>
<keyword evidence="3" id="KW-0808">Transferase</keyword>
<dbReference type="SUPFAM" id="SSF53383">
    <property type="entry name" value="PLP-dependent transferases"/>
    <property type="match status" value="1"/>
</dbReference>
<dbReference type="Proteomes" id="UP000029736">
    <property type="component" value="Unassembled WGS sequence"/>
</dbReference>
<dbReference type="PANTHER" id="PTHR13693">
    <property type="entry name" value="CLASS II AMINOTRANSFERASE/8-AMINO-7-OXONONANOATE SYNTHASE"/>
    <property type="match status" value="1"/>
</dbReference>
<proteinExistence type="inferred from homology"/>
<comment type="similarity">
    <text evidence="5">Belongs to the class-II pyridoxal-phosphate-dependent aminotransferase family.</text>
</comment>
<accession>A0A098S9A4</accession>
<dbReference type="InterPro" id="IPR015421">
    <property type="entry name" value="PyrdxlP-dep_Trfase_major"/>
</dbReference>
<dbReference type="InterPro" id="IPR001917">
    <property type="entry name" value="Aminotrans_II_pyridoxalP_BS"/>
</dbReference>
<evidence type="ECO:0000313" key="8">
    <source>
        <dbReference type="Proteomes" id="UP000029736"/>
    </source>
</evidence>
<dbReference type="Gene3D" id="3.90.1150.10">
    <property type="entry name" value="Aspartate Aminotransferase, domain 1"/>
    <property type="match status" value="1"/>
</dbReference>
<dbReference type="InterPro" id="IPR015424">
    <property type="entry name" value="PyrdxlP-dep_Trfase"/>
</dbReference>
<name>A0A098S9A4_9BACT</name>
<protein>
    <submittedName>
        <fullName evidence="7">8-amino-7-oxononanoate synthase</fullName>
    </submittedName>
</protein>
<comment type="cofactor">
    <cofactor evidence="1 5">
        <name>pyridoxal 5'-phosphate</name>
        <dbReference type="ChEBI" id="CHEBI:597326"/>
    </cofactor>
</comment>
<evidence type="ECO:0000259" key="6">
    <source>
        <dbReference type="Pfam" id="PF00155"/>
    </source>
</evidence>
<dbReference type="AlphaFoldDB" id="A0A098S9A4"/>
<keyword evidence="4 5" id="KW-0663">Pyridoxal phosphate</keyword>
<dbReference type="STRING" id="1524460.IX84_08485"/>
<evidence type="ECO:0000256" key="2">
    <source>
        <dbReference type="ARBA" id="ARBA00005189"/>
    </source>
</evidence>
<dbReference type="OrthoDB" id="9807157at2"/>
<dbReference type="InterPro" id="IPR015422">
    <property type="entry name" value="PyrdxlP-dep_Trfase_small"/>
</dbReference>
<dbReference type="Gene3D" id="3.40.640.10">
    <property type="entry name" value="Type I PLP-dependent aspartate aminotransferase-like (Major domain)"/>
    <property type="match status" value="1"/>
</dbReference>